<dbReference type="Proteomes" id="UP000320042">
    <property type="component" value="Unassembled WGS sequence"/>
</dbReference>
<dbReference type="PANTHER" id="PTHR42760:SF132">
    <property type="entry name" value="SHORT-CHAIN DEHYDROGENASE_REDUCTASE FAMILY PROTEIN"/>
    <property type="match status" value="1"/>
</dbReference>
<dbReference type="GO" id="GO:0016616">
    <property type="term" value="F:oxidoreductase activity, acting on the CH-OH group of donors, NAD or NADP as acceptor"/>
    <property type="evidence" value="ECO:0007669"/>
    <property type="project" value="TreeGrafter"/>
</dbReference>
<dbReference type="AlphaFoldDB" id="A0A563U3E6"/>
<gene>
    <name evidence="2" type="ORF">FPZ43_16415</name>
</gene>
<dbReference type="Gene3D" id="3.40.50.720">
    <property type="entry name" value="NAD(P)-binding Rossmann-like Domain"/>
    <property type="match status" value="1"/>
</dbReference>
<sequence>MKKLGGKVALITGTESGIGHAIAVEFAQQGADIVITYLNNSEAAAETLLAVQQAGAKGVIVQVDVSNEQSVDALFDAALQYFPQIHILVNCAGVRSTDKYIHEVSVAEFMATLNTNLVGTFMCSRKFIQHRLANGGLGRVINISSVHEEVVSPGKTDYCASKAGIRGLSRALAMEVADKQIAVNNIAPGMILTPMNKRAFEEPEYRKALEQRIPSKTSGMPQDVAKVAVFLASDDAAYITGTTQVVDGGLSLSRAQGAK</sequence>
<organism evidence="2 3">
    <name type="scientific">Mucilaginibacter pallidiroseus</name>
    <dbReference type="NCBI Taxonomy" id="2599295"/>
    <lineage>
        <taxon>Bacteria</taxon>
        <taxon>Pseudomonadati</taxon>
        <taxon>Bacteroidota</taxon>
        <taxon>Sphingobacteriia</taxon>
        <taxon>Sphingobacteriales</taxon>
        <taxon>Sphingobacteriaceae</taxon>
        <taxon>Mucilaginibacter</taxon>
    </lineage>
</organism>
<evidence type="ECO:0000256" key="1">
    <source>
        <dbReference type="ARBA" id="ARBA00006484"/>
    </source>
</evidence>
<dbReference type="SUPFAM" id="SSF51735">
    <property type="entry name" value="NAD(P)-binding Rossmann-fold domains"/>
    <property type="match status" value="1"/>
</dbReference>
<dbReference type="InterPro" id="IPR002347">
    <property type="entry name" value="SDR_fam"/>
</dbReference>
<proteinExistence type="inferred from homology"/>
<dbReference type="InterPro" id="IPR020904">
    <property type="entry name" value="Sc_DH/Rdtase_CS"/>
</dbReference>
<dbReference type="OrthoDB" id="9803333at2"/>
<reference evidence="2 3" key="1">
    <citation type="submission" date="2019-07" db="EMBL/GenBank/DDBJ databases">
        <authorList>
            <person name="Kim J."/>
        </authorList>
    </citation>
    <scope>NUCLEOTIDE SEQUENCE [LARGE SCALE GENOMIC DNA]</scope>
    <source>
        <strain evidence="3">dk17</strain>
    </source>
</reference>
<accession>A0A563U3E6</accession>
<dbReference type="NCBIfam" id="NF005559">
    <property type="entry name" value="PRK07231.1"/>
    <property type="match status" value="1"/>
</dbReference>
<dbReference type="EMBL" id="VOEJ01000008">
    <property type="protein sequence ID" value="TWR25864.1"/>
    <property type="molecule type" value="Genomic_DNA"/>
</dbReference>
<keyword evidence="3" id="KW-1185">Reference proteome</keyword>
<dbReference type="PRINTS" id="PR00081">
    <property type="entry name" value="GDHRDH"/>
</dbReference>
<evidence type="ECO:0000313" key="3">
    <source>
        <dbReference type="Proteomes" id="UP000320042"/>
    </source>
</evidence>
<dbReference type="FunFam" id="3.40.50.720:FF:000084">
    <property type="entry name" value="Short-chain dehydrogenase reductase"/>
    <property type="match status" value="1"/>
</dbReference>
<evidence type="ECO:0000313" key="2">
    <source>
        <dbReference type="EMBL" id="TWR25864.1"/>
    </source>
</evidence>
<dbReference type="Pfam" id="PF13561">
    <property type="entry name" value="adh_short_C2"/>
    <property type="match status" value="1"/>
</dbReference>
<comment type="similarity">
    <text evidence="1">Belongs to the short-chain dehydrogenases/reductases (SDR) family.</text>
</comment>
<dbReference type="RefSeq" id="WP_146383021.1">
    <property type="nucleotide sequence ID" value="NZ_VOEJ01000008.1"/>
</dbReference>
<dbReference type="InterPro" id="IPR036291">
    <property type="entry name" value="NAD(P)-bd_dom_sf"/>
</dbReference>
<name>A0A563U3E6_9SPHI</name>
<dbReference type="PRINTS" id="PR00080">
    <property type="entry name" value="SDRFAMILY"/>
</dbReference>
<protein>
    <submittedName>
        <fullName evidence="2">SDR family oxidoreductase</fullName>
    </submittedName>
</protein>
<comment type="caution">
    <text evidence="2">The sequence shown here is derived from an EMBL/GenBank/DDBJ whole genome shotgun (WGS) entry which is preliminary data.</text>
</comment>
<dbReference type="PROSITE" id="PS00061">
    <property type="entry name" value="ADH_SHORT"/>
    <property type="match status" value="1"/>
</dbReference>
<dbReference type="PANTHER" id="PTHR42760">
    <property type="entry name" value="SHORT-CHAIN DEHYDROGENASES/REDUCTASES FAMILY MEMBER"/>
    <property type="match status" value="1"/>
</dbReference>